<keyword evidence="2" id="KW-1185">Reference proteome</keyword>
<name>A0A151TI39_CAJCA</name>
<evidence type="ECO:0000313" key="1">
    <source>
        <dbReference type="EMBL" id="KYP66720.1"/>
    </source>
</evidence>
<proteinExistence type="predicted"/>
<sequence>MGTPFRTLSKTEFQPQCVTKPPVAGCPSISACGAHIGTTNPTFSVLFTNPSGK</sequence>
<dbReference type="EMBL" id="CM003608">
    <property type="protein sequence ID" value="KYP66720.1"/>
    <property type="molecule type" value="Genomic_DNA"/>
</dbReference>
<protein>
    <submittedName>
        <fullName evidence="1">Uncharacterized protein</fullName>
    </submittedName>
</protein>
<dbReference type="Proteomes" id="UP000075243">
    <property type="component" value="Chromosome 6"/>
</dbReference>
<organism evidence="1 2">
    <name type="scientific">Cajanus cajan</name>
    <name type="common">Pigeon pea</name>
    <name type="synonym">Cajanus indicus</name>
    <dbReference type="NCBI Taxonomy" id="3821"/>
    <lineage>
        <taxon>Eukaryota</taxon>
        <taxon>Viridiplantae</taxon>
        <taxon>Streptophyta</taxon>
        <taxon>Embryophyta</taxon>
        <taxon>Tracheophyta</taxon>
        <taxon>Spermatophyta</taxon>
        <taxon>Magnoliopsida</taxon>
        <taxon>eudicotyledons</taxon>
        <taxon>Gunneridae</taxon>
        <taxon>Pentapetalae</taxon>
        <taxon>rosids</taxon>
        <taxon>fabids</taxon>
        <taxon>Fabales</taxon>
        <taxon>Fabaceae</taxon>
        <taxon>Papilionoideae</taxon>
        <taxon>50 kb inversion clade</taxon>
        <taxon>NPAAA clade</taxon>
        <taxon>indigoferoid/millettioid clade</taxon>
        <taxon>Phaseoleae</taxon>
        <taxon>Cajanus</taxon>
    </lineage>
</organism>
<evidence type="ECO:0000313" key="2">
    <source>
        <dbReference type="Proteomes" id="UP000075243"/>
    </source>
</evidence>
<dbReference type="AlphaFoldDB" id="A0A151TI39"/>
<gene>
    <name evidence="1" type="ORF">KK1_013027</name>
</gene>
<dbReference type="PROSITE" id="PS51257">
    <property type="entry name" value="PROKAR_LIPOPROTEIN"/>
    <property type="match status" value="1"/>
</dbReference>
<dbReference type="Gramene" id="C.cajan_12638.t">
    <property type="protein sequence ID" value="C.cajan_12638.t.cds1"/>
    <property type="gene ID" value="C.cajan_12638"/>
</dbReference>
<reference evidence="1 2" key="1">
    <citation type="journal article" date="2012" name="Nat. Biotechnol.">
        <title>Draft genome sequence of pigeonpea (Cajanus cajan), an orphan legume crop of resource-poor farmers.</title>
        <authorList>
            <person name="Varshney R.K."/>
            <person name="Chen W."/>
            <person name="Li Y."/>
            <person name="Bharti A.K."/>
            <person name="Saxena R.K."/>
            <person name="Schlueter J.A."/>
            <person name="Donoghue M.T."/>
            <person name="Azam S."/>
            <person name="Fan G."/>
            <person name="Whaley A.M."/>
            <person name="Farmer A.D."/>
            <person name="Sheridan J."/>
            <person name="Iwata A."/>
            <person name="Tuteja R."/>
            <person name="Penmetsa R.V."/>
            <person name="Wu W."/>
            <person name="Upadhyaya H.D."/>
            <person name="Yang S.P."/>
            <person name="Shah T."/>
            <person name="Saxena K.B."/>
            <person name="Michael T."/>
            <person name="McCombie W.R."/>
            <person name="Yang B."/>
            <person name="Zhang G."/>
            <person name="Yang H."/>
            <person name="Wang J."/>
            <person name="Spillane C."/>
            <person name="Cook D.R."/>
            <person name="May G.D."/>
            <person name="Xu X."/>
            <person name="Jackson S.A."/>
        </authorList>
    </citation>
    <scope>NUCLEOTIDE SEQUENCE [LARGE SCALE GENOMIC DNA]</scope>
    <source>
        <strain evidence="2">cv. Asha</strain>
    </source>
</reference>
<accession>A0A151TI39</accession>